<keyword evidence="1" id="KW-0614">Plasmid</keyword>
<dbReference type="PATRIC" id="fig|932677.3.peg.4678"/>
<geneLocation type="plasmid" evidence="1 2">
    <name>pEA320</name>
</geneLocation>
<dbReference type="RefSeq" id="WP_014333126.1">
    <property type="nucleotide sequence ID" value="NC_017533.1"/>
</dbReference>
<protein>
    <submittedName>
        <fullName evidence="1">Amidohydrolase family protein</fullName>
    </submittedName>
</protein>
<evidence type="ECO:0000313" key="2">
    <source>
        <dbReference type="Proteomes" id="UP000006690"/>
    </source>
</evidence>
<dbReference type="HOGENOM" id="CLU_2718604_0_0_6"/>
<name>A0A0H3L859_PANAA</name>
<dbReference type="eggNOG" id="COG0402">
    <property type="taxonomic scope" value="Bacteria"/>
</dbReference>
<dbReference type="Proteomes" id="UP000006690">
    <property type="component" value="Plasmid pEA320"/>
</dbReference>
<organism evidence="1 2">
    <name type="scientific">Pantoea ananatis (strain AJ13355)</name>
    <dbReference type="NCBI Taxonomy" id="932677"/>
    <lineage>
        <taxon>Bacteria</taxon>
        <taxon>Pseudomonadati</taxon>
        <taxon>Pseudomonadota</taxon>
        <taxon>Gammaproteobacteria</taxon>
        <taxon>Enterobacterales</taxon>
        <taxon>Erwiniaceae</taxon>
        <taxon>Pantoea</taxon>
    </lineage>
</organism>
<accession>A0A0H3L859</accession>
<gene>
    <name evidence="1" type="ORF">PAJ_p0271</name>
</gene>
<dbReference type="OrthoDB" id="9807210at2"/>
<dbReference type="KEGG" id="paj:PAJ_p0271"/>
<sequence>MFDGINTFTPRHLVFFTSDLHSAFQTALAGKAGVDSERLRAAIDESSEHLFAAAGYEPDIFAEKFLPLVQAN</sequence>
<dbReference type="EMBL" id="AP012033">
    <property type="protein sequence ID" value="BAK14138.1"/>
    <property type="molecule type" value="Genomic_DNA"/>
</dbReference>
<dbReference type="AlphaFoldDB" id="A0A0H3L859"/>
<reference evidence="2" key="1">
    <citation type="journal article" date="2012" name="Appl. Microbiol. Biotechnol.">
        <title>The complete genome sequence of Pantoea ananatis AJ13355, an organism with great biotechnological potential.</title>
        <authorList>
            <person name="Hara Y."/>
            <person name="Kadotani N."/>
            <person name="Izui H."/>
            <person name="Katashkina J.I."/>
            <person name="Kuvaeva T.M."/>
            <person name="Andreeva I.G."/>
            <person name="Golubeva L.I."/>
            <person name="Malko D.B."/>
            <person name="Makeev V.J."/>
            <person name="Mashko S.V."/>
            <person name="Kozlov Y.I."/>
        </authorList>
    </citation>
    <scope>NUCLEOTIDE SEQUENCE [LARGE SCALE GENOMIC DNA]</scope>
    <source>
        <strain evidence="2">AJ13355</strain>
        <plasmid evidence="2">Plasmid pEA320</plasmid>
    </source>
</reference>
<proteinExistence type="predicted"/>
<evidence type="ECO:0000313" key="1">
    <source>
        <dbReference type="EMBL" id="BAK14138.1"/>
    </source>
</evidence>